<comment type="subcellular location">
    <subcellularLocation>
        <location evidence="1">Membrane</location>
        <topology evidence="1">Lipid-anchor</topology>
        <topology evidence="1">GPI-anchor</topology>
    </subcellularLocation>
</comment>
<dbReference type="PANTHER" id="PTHR33562">
    <property type="entry name" value="ATILLA, ISOFORM B-RELATED-RELATED"/>
    <property type="match status" value="1"/>
</dbReference>
<evidence type="ECO:0000256" key="5">
    <source>
        <dbReference type="ARBA" id="ARBA00022989"/>
    </source>
</evidence>
<evidence type="ECO:0000313" key="11">
    <source>
        <dbReference type="Proteomes" id="UP001652621"/>
    </source>
</evidence>
<keyword evidence="8" id="KW-0449">Lipoprotein</keyword>
<dbReference type="KEGG" id="mde:101888016"/>
<dbReference type="GO" id="GO:0032222">
    <property type="term" value="P:regulation of synaptic transmission, cholinergic"/>
    <property type="evidence" value="ECO:0007669"/>
    <property type="project" value="InterPro"/>
</dbReference>
<feature type="chain" id="PRO_5044559801" evidence="9">
    <location>
        <begin position="23"/>
        <end position="149"/>
    </location>
</feature>
<dbReference type="InterPro" id="IPR031424">
    <property type="entry name" value="QVR-like"/>
</dbReference>
<dbReference type="VEuPathDB" id="VectorBase:MDOA001020"/>
<keyword evidence="2" id="KW-0336">GPI-anchor</keyword>
<keyword evidence="5" id="KW-1133">Transmembrane helix</keyword>
<keyword evidence="7" id="KW-0325">Glycoprotein</keyword>
<evidence type="ECO:0000256" key="3">
    <source>
        <dbReference type="ARBA" id="ARBA00022692"/>
    </source>
</evidence>
<evidence type="ECO:0000256" key="1">
    <source>
        <dbReference type="ARBA" id="ARBA00004589"/>
    </source>
</evidence>
<evidence type="ECO:0000256" key="2">
    <source>
        <dbReference type="ARBA" id="ARBA00022622"/>
    </source>
</evidence>
<evidence type="ECO:0000313" key="10">
    <source>
        <dbReference type="EnsemblMetazoa" id="MDOA001020-PA"/>
    </source>
</evidence>
<dbReference type="EnsemblMetazoa" id="MDOA001020-RA">
    <property type="protein sequence ID" value="MDOA001020-PA"/>
    <property type="gene ID" value="MDOA001020"/>
</dbReference>
<evidence type="ECO:0000313" key="12">
    <source>
        <dbReference type="RefSeq" id="XP_005185540.1"/>
    </source>
</evidence>
<evidence type="ECO:0000256" key="4">
    <source>
        <dbReference type="ARBA" id="ARBA00022729"/>
    </source>
</evidence>
<dbReference type="RefSeq" id="XP_005185540.1">
    <property type="nucleotide sequence ID" value="XM_005185483.3"/>
</dbReference>
<keyword evidence="3" id="KW-0812">Transmembrane</keyword>
<evidence type="ECO:0000256" key="9">
    <source>
        <dbReference type="SAM" id="SignalP"/>
    </source>
</evidence>
<dbReference type="PANTHER" id="PTHR33562:SF18">
    <property type="entry name" value="BOUDIN-RELATED"/>
    <property type="match status" value="1"/>
</dbReference>
<dbReference type="InterPro" id="IPR050975">
    <property type="entry name" value="Sleep_regulator"/>
</dbReference>
<sequence>MFLIKALLVISTVATLANNVSAIHCYQCASLGNKKCGEPFEAEDSMKYDCNKAAIPMYLQTFLPLGTFNATGCMTQTVEAPLGGGTHIIRSCYFGDTVNTDNGCKLDPKSADSLGSCYVCTKDWCNGSSSMAQLGVGFILLLALAQIIC</sequence>
<keyword evidence="11" id="KW-1185">Reference proteome</keyword>
<keyword evidence="6" id="KW-0472">Membrane</keyword>
<dbReference type="GO" id="GO:0098552">
    <property type="term" value="C:side of membrane"/>
    <property type="evidence" value="ECO:0007669"/>
    <property type="project" value="UniProtKB-KW"/>
</dbReference>
<dbReference type="Pfam" id="PF17064">
    <property type="entry name" value="QVR"/>
    <property type="match status" value="1"/>
</dbReference>
<dbReference type="eggNOG" id="ENOG502T7Z1">
    <property type="taxonomic scope" value="Eukaryota"/>
</dbReference>
<organism evidence="10">
    <name type="scientific">Musca domestica</name>
    <name type="common">House fly</name>
    <dbReference type="NCBI Taxonomy" id="7370"/>
    <lineage>
        <taxon>Eukaryota</taxon>
        <taxon>Metazoa</taxon>
        <taxon>Ecdysozoa</taxon>
        <taxon>Arthropoda</taxon>
        <taxon>Hexapoda</taxon>
        <taxon>Insecta</taxon>
        <taxon>Pterygota</taxon>
        <taxon>Neoptera</taxon>
        <taxon>Endopterygota</taxon>
        <taxon>Diptera</taxon>
        <taxon>Brachycera</taxon>
        <taxon>Muscomorpha</taxon>
        <taxon>Muscoidea</taxon>
        <taxon>Muscidae</taxon>
        <taxon>Musca</taxon>
    </lineage>
</organism>
<proteinExistence type="predicted"/>
<evidence type="ECO:0000256" key="6">
    <source>
        <dbReference type="ARBA" id="ARBA00023136"/>
    </source>
</evidence>
<reference evidence="12" key="2">
    <citation type="submission" date="2025-04" db="UniProtKB">
        <authorList>
            <consortium name="RefSeq"/>
        </authorList>
    </citation>
    <scope>IDENTIFICATION</scope>
    <source>
        <strain evidence="12">Aabys</strain>
    </source>
</reference>
<dbReference type="OrthoDB" id="6083863at2759"/>
<dbReference type="GeneID" id="101888016"/>
<dbReference type="AlphaFoldDB" id="A0A1I8M3Z3"/>
<dbReference type="VEuPathDB" id="VectorBase:MDOMA2_005721"/>
<protein>
    <submittedName>
        <fullName evidence="12">Uncharacterized protein LOC101888016</fullName>
    </submittedName>
</protein>
<feature type="signal peptide" evidence="9">
    <location>
        <begin position="1"/>
        <end position="22"/>
    </location>
</feature>
<dbReference type="GO" id="GO:0030431">
    <property type="term" value="P:sleep"/>
    <property type="evidence" value="ECO:0007669"/>
    <property type="project" value="InterPro"/>
</dbReference>
<reference evidence="10" key="1">
    <citation type="submission" date="2020-05" db="UniProtKB">
        <authorList>
            <consortium name="EnsemblMetazoa"/>
        </authorList>
    </citation>
    <scope>IDENTIFICATION</scope>
    <source>
        <strain evidence="10">Aabys</strain>
    </source>
</reference>
<accession>A0A1I8M3Z3</accession>
<evidence type="ECO:0000256" key="7">
    <source>
        <dbReference type="ARBA" id="ARBA00023180"/>
    </source>
</evidence>
<evidence type="ECO:0000256" key="8">
    <source>
        <dbReference type="ARBA" id="ARBA00023288"/>
    </source>
</evidence>
<keyword evidence="4 9" id="KW-0732">Signal</keyword>
<name>A0A1I8M3Z3_MUSDO</name>
<gene>
    <name evidence="10" type="primary">101888016</name>
    <name evidence="12" type="synonym">LOC101888016</name>
</gene>
<dbReference type="Proteomes" id="UP001652621">
    <property type="component" value="Unplaced"/>
</dbReference>